<dbReference type="InterPro" id="IPR006311">
    <property type="entry name" value="TAT_signal"/>
</dbReference>
<protein>
    <submittedName>
        <fullName evidence="6">Extracellular solute binding protein</fullName>
    </submittedName>
</protein>
<reference evidence="7" key="1">
    <citation type="submission" date="2016-12" db="EMBL/GenBank/DDBJ databases">
        <authorList>
            <person name="Brunel B."/>
        </authorList>
    </citation>
    <scope>NUCLEOTIDE SEQUENCE [LARGE SCALE GENOMIC DNA]</scope>
</reference>
<dbReference type="EMBL" id="FUIG01000019">
    <property type="protein sequence ID" value="SJM30225.1"/>
    <property type="molecule type" value="Genomic_DNA"/>
</dbReference>
<dbReference type="AlphaFoldDB" id="A0A2P9AGG0"/>
<dbReference type="GO" id="GO:0042597">
    <property type="term" value="C:periplasmic space"/>
    <property type="evidence" value="ECO:0007669"/>
    <property type="project" value="UniProtKB-SubCell"/>
</dbReference>
<name>A0A2P9AGG0_9HYPH</name>
<dbReference type="InterPro" id="IPR006059">
    <property type="entry name" value="SBP"/>
</dbReference>
<dbReference type="InterPro" id="IPR006061">
    <property type="entry name" value="SBP_1_CS"/>
</dbReference>
<gene>
    <name evidence="6" type="ORF">BQ8482_130124</name>
</gene>
<keyword evidence="3" id="KW-0813">Transport</keyword>
<dbReference type="GO" id="GO:0055085">
    <property type="term" value="P:transmembrane transport"/>
    <property type="evidence" value="ECO:0007669"/>
    <property type="project" value="InterPro"/>
</dbReference>
<keyword evidence="7" id="KW-1185">Reference proteome</keyword>
<evidence type="ECO:0000256" key="1">
    <source>
        <dbReference type="ARBA" id="ARBA00004418"/>
    </source>
</evidence>
<keyword evidence="4" id="KW-0732">Signal</keyword>
<evidence type="ECO:0000313" key="7">
    <source>
        <dbReference type="Proteomes" id="UP000245698"/>
    </source>
</evidence>
<evidence type="ECO:0000256" key="4">
    <source>
        <dbReference type="ARBA" id="ARBA00022729"/>
    </source>
</evidence>
<dbReference type="Proteomes" id="UP000245698">
    <property type="component" value="Unassembled WGS sequence"/>
</dbReference>
<keyword evidence="5" id="KW-0574">Periplasm</keyword>
<dbReference type="PANTHER" id="PTHR43649:SF12">
    <property type="entry name" value="DIACETYLCHITOBIOSE BINDING PROTEIN DASA"/>
    <property type="match status" value="1"/>
</dbReference>
<sequence>MPITRRDLIRASAASALFAPAIPKIAFGQDKKNISVVHGLPANMYQAVAARFNAENFGIMANLETPLQTYEDVTQRVLRGAIAGDAPDVVFQGLNRLKTMVDRNFGQPLRLFVDSDSAWTEMGYDPATLKLGRVGNDSYGLPFAISTPVIFYNADLVRKAGGNPDKFPDNWDDIISLAKSIRSLGADTLGMHFEYFNVSGNWTFIALVQSFGGMMATADDKDVAFGGSEGLRSLEVLRGIGEVMVDMPLSQAAQAFSAGTLGMIITSSASTVQFEKAAAGNFDVRAASFPRPSSKGSIPAGGAVGMVLAKDADAKAAAWEFVKFATGPVGQTLMVKEAGYAPGNSLAVRNPELLGSFYADHPLHMAGIRQLPFATGWYSFPGQNSVKITTVIRDHLQAVVTLQKPPADALSDMVKDVRSLLPK</sequence>
<dbReference type="Pfam" id="PF13416">
    <property type="entry name" value="SBP_bac_8"/>
    <property type="match status" value="1"/>
</dbReference>
<evidence type="ECO:0000256" key="3">
    <source>
        <dbReference type="ARBA" id="ARBA00022448"/>
    </source>
</evidence>
<dbReference type="Gene3D" id="3.40.190.10">
    <property type="entry name" value="Periplasmic binding protein-like II"/>
    <property type="match status" value="2"/>
</dbReference>
<evidence type="ECO:0000313" key="6">
    <source>
        <dbReference type="EMBL" id="SJM30225.1"/>
    </source>
</evidence>
<comment type="subcellular location">
    <subcellularLocation>
        <location evidence="1">Periplasm</location>
    </subcellularLocation>
</comment>
<dbReference type="InterPro" id="IPR050490">
    <property type="entry name" value="Bact_solute-bd_prot1"/>
</dbReference>
<dbReference type="PANTHER" id="PTHR43649">
    <property type="entry name" value="ARABINOSE-BINDING PROTEIN-RELATED"/>
    <property type="match status" value="1"/>
</dbReference>
<evidence type="ECO:0000256" key="2">
    <source>
        <dbReference type="ARBA" id="ARBA00008520"/>
    </source>
</evidence>
<dbReference type="PROSITE" id="PS01037">
    <property type="entry name" value="SBP_BACTERIAL_1"/>
    <property type="match status" value="1"/>
</dbReference>
<organism evidence="6 7">
    <name type="scientific">Mesorhizobium delmotii</name>
    <dbReference type="NCBI Taxonomy" id="1631247"/>
    <lineage>
        <taxon>Bacteria</taxon>
        <taxon>Pseudomonadati</taxon>
        <taxon>Pseudomonadota</taxon>
        <taxon>Alphaproteobacteria</taxon>
        <taxon>Hyphomicrobiales</taxon>
        <taxon>Phyllobacteriaceae</taxon>
        <taxon>Mesorhizobium</taxon>
    </lineage>
</organism>
<accession>A0A2P9AGG0</accession>
<proteinExistence type="inferred from homology"/>
<evidence type="ECO:0000256" key="5">
    <source>
        <dbReference type="ARBA" id="ARBA00022764"/>
    </source>
</evidence>
<dbReference type="RefSeq" id="WP_123147712.1">
    <property type="nucleotide sequence ID" value="NZ_FUIG01000019.1"/>
</dbReference>
<comment type="similarity">
    <text evidence="2">Belongs to the bacterial solute-binding protein 1 family.</text>
</comment>
<dbReference type="PROSITE" id="PS51318">
    <property type="entry name" value="TAT"/>
    <property type="match status" value="1"/>
</dbReference>
<dbReference type="SUPFAM" id="SSF53850">
    <property type="entry name" value="Periplasmic binding protein-like II"/>
    <property type="match status" value="1"/>
</dbReference>